<keyword evidence="3" id="KW-1185">Reference proteome</keyword>
<sequence>MQEVDKELLRISDVMSEQPPRRSPSKLTDPRPPPTPTQRQRLSCAYVHDEVDLTIDRTSESRPHLSSRPQGPRPDPVSEKNRRAVHGEQRRVTIVEPGTQSDTMQGPPDSQLIFAVSNTGLSLTQSVPSKCGESDSSNTIRSTRDQGDQTTNQTTHGHLHDAPRPLQSTAKPSDCVLDIQKKKGGGILKKILNNMGIFFRRNSRQYRKQNGRQGSFPKEKTTRGQVTNKYAPLMSGVLPGPPSETQIVVDHTSTSILCNISPKSDMIAVEKSSEGESGPPSRRQSPINLCSLIAKHSSDSDLGKLQKHKNVSFHIPPATSPASSDRPPSPVIVIKRPSIRLVPS</sequence>
<feature type="region of interest" description="Disordered" evidence="1">
    <location>
        <begin position="300"/>
        <end position="344"/>
    </location>
</feature>
<gene>
    <name evidence="2" type="ORF">BJ878DRAFT_243189</name>
</gene>
<evidence type="ECO:0000256" key="1">
    <source>
        <dbReference type="SAM" id="MobiDB-lite"/>
    </source>
</evidence>
<feature type="region of interest" description="Disordered" evidence="1">
    <location>
        <begin position="123"/>
        <end position="170"/>
    </location>
</feature>
<feature type="compositionally biased region" description="Polar residues" evidence="1">
    <location>
        <begin position="123"/>
        <end position="141"/>
    </location>
</feature>
<evidence type="ECO:0000313" key="3">
    <source>
        <dbReference type="Proteomes" id="UP000887226"/>
    </source>
</evidence>
<comment type="caution">
    <text evidence="2">The sequence shown here is derived from an EMBL/GenBank/DDBJ whole genome shotgun (WGS) entry which is preliminary data.</text>
</comment>
<feature type="compositionally biased region" description="Basic and acidic residues" evidence="1">
    <location>
        <begin position="76"/>
        <end position="93"/>
    </location>
</feature>
<dbReference type="Proteomes" id="UP000887226">
    <property type="component" value="Unassembled WGS sequence"/>
</dbReference>
<feature type="region of interest" description="Disordered" evidence="1">
    <location>
        <begin position="1"/>
        <end position="111"/>
    </location>
</feature>
<dbReference type="EMBL" id="MU254249">
    <property type="protein sequence ID" value="KAG9241220.1"/>
    <property type="molecule type" value="Genomic_DNA"/>
</dbReference>
<dbReference type="AlphaFoldDB" id="A0A9P7YXU1"/>
<protein>
    <submittedName>
        <fullName evidence="2">Uncharacterized protein</fullName>
    </submittedName>
</protein>
<evidence type="ECO:0000313" key="2">
    <source>
        <dbReference type="EMBL" id="KAG9241220.1"/>
    </source>
</evidence>
<organism evidence="2 3">
    <name type="scientific">Calycina marina</name>
    <dbReference type="NCBI Taxonomy" id="1763456"/>
    <lineage>
        <taxon>Eukaryota</taxon>
        <taxon>Fungi</taxon>
        <taxon>Dikarya</taxon>
        <taxon>Ascomycota</taxon>
        <taxon>Pezizomycotina</taxon>
        <taxon>Leotiomycetes</taxon>
        <taxon>Helotiales</taxon>
        <taxon>Pezizellaceae</taxon>
        <taxon>Calycina</taxon>
    </lineage>
</organism>
<feature type="compositionally biased region" description="Basic and acidic residues" evidence="1">
    <location>
        <begin position="1"/>
        <end position="10"/>
    </location>
</feature>
<feature type="compositionally biased region" description="Basic and acidic residues" evidence="1">
    <location>
        <begin position="47"/>
        <end position="63"/>
    </location>
</feature>
<accession>A0A9P7YXU1</accession>
<name>A0A9P7YXU1_9HELO</name>
<proteinExistence type="predicted"/>
<reference evidence="2" key="1">
    <citation type="journal article" date="2021" name="IMA Fungus">
        <title>Genomic characterization of three marine fungi, including Emericellopsis atlantica sp. nov. with signatures of a generalist lifestyle and marine biomass degradation.</title>
        <authorList>
            <person name="Hagestad O.C."/>
            <person name="Hou L."/>
            <person name="Andersen J.H."/>
            <person name="Hansen E.H."/>
            <person name="Altermark B."/>
            <person name="Li C."/>
            <person name="Kuhnert E."/>
            <person name="Cox R.J."/>
            <person name="Crous P.W."/>
            <person name="Spatafora J.W."/>
            <person name="Lail K."/>
            <person name="Amirebrahimi M."/>
            <person name="Lipzen A."/>
            <person name="Pangilinan J."/>
            <person name="Andreopoulos W."/>
            <person name="Hayes R.D."/>
            <person name="Ng V."/>
            <person name="Grigoriev I.V."/>
            <person name="Jackson S.A."/>
            <person name="Sutton T.D.S."/>
            <person name="Dobson A.D.W."/>
            <person name="Rama T."/>
        </authorList>
    </citation>
    <scope>NUCLEOTIDE SEQUENCE</scope>
    <source>
        <strain evidence="2">TRa3180A</strain>
    </source>
</reference>